<evidence type="ECO:0000313" key="2">
    <source>
        <dbReference type="Proteomes" id="UP001601992"/>
    </source>
</evidence>
<dbReference type="Proteomes" id="UP001601992">
    <property type="component" value="Unassembled WGS sequence"/>
</dbReference>
<keyword evidence="2" id="KW-1185">Reference proteome</keyword>
<name>A0ABW6S8C4_9NOCA</name>
<protein>
    <submittedName>
        <fullName evidence="1">Uncharacterized protein</fullName>
    </submittedName>
</protein>
<evidence type="ECO:0000313" key="1">
    <source>
        <dbReference type="EMBL" id="MFF3572536.1"/>
    </source>
</evidence>
<accession>A0ABW6S8C4</accession>
<dbReference type="EMBL" id="JBIAQY010000013">
    <property type="protein sequence ID" value="MFF3572536.1"/>
    <property type="molecule type" value="Genomic_DNA"/>
</dbReference>
<proteinExistence type="predicted"/>
<organism evidence="1 2">
    <name type="scientific">Nocardia jiangxiensis</name>
    <dbReference type="NCBI Taxonomy" id="282685"/>
    <lineage>
        <taxon>Bacteria</taxon>
        <taxon>Bacillati</taxon>
        <taxon>Actinomycetota</taxon>
        <taxon>Actinomycetes</taxon>
        <taxon>Mycobacteriales</taxon>
        <taxon>Nocardiaceae</taxon>
        <taxon>Nocardia</taxon>
    </lineage>
</organism>
<reference evidence="1 2" key="1">
    <citation type="submission" date="2024-10" db="EMBL/GenBank/DDBJ databases">
        <title>The Natural Products Discovery Center: Release of the First 8490 Sequenced Strains for Exploring Actinobacteria Biosynthetic Diversity.</title>
        <authorList>
            <person name="Kalkreuter E."/>
            <person name="Kautsar S.A."/>
            <person name="Yang D."/>
            <person name="Bader C.D."/>
            <person name="Teijaro C.N."/>
            <person name="Fluegel L."/>
            <person name="Davis C.M."/>
            <person name="Simpson J.R."/>
            <person name="Lauterbach L."/>
            <person name="Steele A.D."/>
            <person name="Gui C."/>
            <person name="Meng S."/>
            <person name="Li G."/>
            <person name="Viehrig K."/>
            <person name="Ye F."/>
            <person name="Su P."/>
            <person name="Kiefer A.F."/>
            <person name="Nichols A."/>
            <person name="Cepeda A.J."/>
            <person name="Yan W."/>
            <person name="Fan B."/>
            <person name="Jiang Y."/>
            <person name="Adhikari A."/>
            <person name="Zheng C.-J."/>
            <person name="Schuster L."/>
            <person name="Cowan T.M."/>
            <person name="Smanski M.J."/>
            <person name="Chevrette M.G."/>
            <person name="De Carvalho L.P.S."/>
            <person name="Shen B."/>
        </authorList>
    </citation>
    <scope>NUCLEOTIDE SEQUENCE [LARGE SCALE GENOMIC DNA]</scope>
    <source>
        <strain evidence="1 2">NPDC002593</strain>
    </source>
</reference>
<gene>
    <name evidence="1" type="ORF">ACFYXQ_32685</name>
</gene>
<dbReference type="RefSeq" id="WP_387406068.1">
    <property type="nucleotide sequence ID" value="NZ_JBIAQY010000013.1"/>
</dbReference>
<sequence length="53" mass="5850">MDFQIGFANSTDDQAFTQQANVFLEIARWQVTLQDGSATRPQPAIGFNHAPPT</sequence>
<comment type="caution">
    <text evidence="1">The sequence shown here is derived from an EMBL/GenBank/DDBJ whole genome shotgun (WGS) entry which is preliminary data.</text>
</comment>